<feature type="region of interest" description="Disordered" evidence="1">
    <location>
        <begin position="49"/>
        <end position="71"/>
    </location>
</feature>
<protein>
    <submittedName>
        <fullName evidence="2">Uncharacterized protein</fullName>
    </submittedName>
</protein>
<proteinExistence type="predicted"/>
<reference evidence="2" key="1">
    <citation type="submission" date="2014-12" db="EMBL/GenBank/DDBJ databases">
        <title>Insight into the proteome of Arion vulgaris.</title>
        <authorList>
            <person name="Aradska J."/>
            <person name="Bulat T."/>
            <person name="Smidak R."/>
            <person name="Sarate P."/>
            <person name="Gangsoo J."/>
            <person name="Sialana F."/>
            <person name="Bilban M."/>
            <person name="Lubec G."/>
        </authorList>
    </citation>
    <scope>NUCLEOTIDE SEQUENCE</scope>
    <source>
        <tissue evidence="2">Skin</tissue>
    </source>
</reference>
<name>A0A0B7BZE1_9EUPU</name>
<dbReference type="AlphaFoldDB" id="A0A0B7BZE1"/>
<gene>
    <name evidence="2" type="primary">ORF216789</name>
</gene>
<evidence type="ECO:0000256" key="1">
    <source>
        <dbReference type="SAM" id="MobiDB-lite"/>
    </source>
</evidence>
<accession>A0A0B7BZE1</accession>
<dbReference type="EMBL" id="HACG01050886">
    <property type="protein sequence ID" value="CEK97751.1"/>
    <property type="molecule type" value="Transcribed_RNA"/>
</dbReference>
<feature type="non-terminal residue" evidence="2">
    <location>
        <position position="71"/>
    </location>
</feature>
<evidence type="ECO:0000313" key="2">
    <source>
        <dbReference type="EMBL" id="CEK97751.1"/>
    </source>
</evidence>
<sequence>NLHAAESQKHADVSSKVDAMSLNNDVYRASYNSTNQDSSVANHYSLTKPFPVHTPRMLDKEQVKTDPYAFD</sequence>
<feature type="non-terminal residue" evidence="2">
    <location>
        <position position="1"/>
    </location>
</feature>
<organism evidence="2">
    <name type="scientific">Arion vulgaris</name>
    <dbReference type="NCBI Taxonomy" id="1028688"/>
    <lineage>
        <taxon>Eukaryota</taxon>
        <taxon>Metazoa</taxon>
        <taxon>Spiralia</taxon>
        <taxon>Lophotrochozoa</taxon>
        <taxon>Mollusca</taxon>
        <taxon>Gastropoda</taxon>
        <taxon>Heterobranchia</taxon>
        <taxon>Euthyneura</taxon>
        <taxon>Panpulmonata</taxon>
        <taxon>Eupulmonata</taxon>
        <taxon>Stylommatophora</taxon>
        <taxon>Helicina</taxon>
        <taxon>Arionoidea</taxon>
        <taxon>Arionidae</taxon>
        <taxon>Arion</taxon>
    </lineage>
</organism>